<dbReference type="AlphaFoldDB" id="A0A5C5XJZ7"/>
<dbReference type="SUPFAM" id="SSF51905">
    <property type="entry name" value="FAD/NAD(P)-binding domain"/>
    <property type="match status" value="1"/>
</dbReference>
<keyword evidence="2" id="KW-1185">Reference proteome</keyword>
<accession>A0A5C5XJZ7</accession>
<dbReference type="InterPro" id="IPR050816">
    <property type="entry name" value="Flavin-dep_Halogenase_NPB"/>
</dbReference>
<evidence type="ECO:0000313" key="2">
    <source>
        <dbReference type="Proteomes" id="UP000316095"/>
    </source>
</evidence>
<dbReference type="GO" id="GO:0004497">
    <property type="term" value="F:monooxygenase activity"/>
    <property type="evidence" value="ECO:0007669"/>
    <property type="project" value="InterPro"/>
</dbReference>
<evidence type="ECO:0000313" key="1">
    <source>
        <dbReference type="EMBL" id="TWT62731.1"/>
    </source>
</evidence>
<dbReference type="InterPro" id="IPR006905">
    <property type="entry name" value="Flavin_halogenase"/>
</dbReference>
<name>A0A5C5XJZ7_9PLAN</name>
<dbReference type="PANTHER" id="PTHR43747">
    <property type="entry name" value="FAD-BINDING PROTEIN"/>
    <property type="match status" value="1"/>
</dbReference>
<dbReference type="RefSeq" id="WP_146504560.1">
    <property type="nucleotide sequence ID" value="NZ_SJPG01000001.1"/>
</dbReference>
<dbReference type="Pfam" id="PF04820">
    <property type="entry name" value="Trp_halogenase"/>
    <property type="match status" value="2"/>
</dbReference>
<organism evidence="1 2">
    <name type="scientific">Rubinisphaera italica</name>
    <dbReference type="NCBI Taxonomy" id="2527969"/>
    <lineage>
        <taxon>Bacteria</taxon>
        <taxon>Pseudomonadati</taxon>
        <taxon>Planctomycetota</taxon>
        <taxon>Planctomycetia</taxon>
        <taxon>Planctomycetales</taxon>
        <taxon>Planctomycetaceae</taxon>
        <taxon>Rubinisphaera</taxon>
    </lineage>
</organism>
<sequence>MIQVSPSTNCPYKNIVVEDHYDIVVLGGGPAGATCAALLAEAGKKVVLLERGLTPRFHVGESLLPKCYPTLQRLNLLDRMKNSAFPKKYSVQFVTEMGKVTRPFYFDEYIPHESSQTWQVERGNFDSILLEKAVENGTVVRTNAHVMDVLFDDKRAIGVKVKLKNDAGEDQVLEIASEIVIDASGQSAMIANRLGVKKSDPLLKKGTLWGYFENAIRDEGRDEGATLIMQTEGKKSWFWYIPLSNNIVSVGCTGSMNYMFGDSSLKPADIFARELSKCPEMQRRLEPSTQFGDFKTTKDFSYRATQTVGEGWVMIGDAFGFVDPVYSSGVLLAMVSGEMAADAIIDGYKMNDLSPKQLGRWNQEYISGLENFKKLVYAFYAPDFSFAKFFMEFPECRNHMTDILMGDVFKPGLEEIFDKMGVVLPPSDIEEMQMTSS</sequence>
<protein>
    <submittedName>
        <fullName evidence="1">Putative FAD-dependent oxidoreductase LodB</fullName>
        <ecNumber evidence="1">1.-.-.-</ecNumber>
    </submittedName>
</protein>
<dbReference type="EC" id="1.-.-.-" evidence="1"/>
<dbReference type="EMBL" id="SJPG01000001">
    <property type="protein sequence ID" value="TWT62731.1"/>
    <property type="molecule type" value="Genomic_DNA"/>
</dbReference>
<dbReference type="Gene3D" id="3.50.50.60">
    <property type="entry name" value="FAD/NAD(P)-binding domain"/>
    <property type="match status" value="1"/>
</dbReference>
<dbReference type="InterPro" id="IPR036188">
    <property type="entry name" value="FAD/NAD-bd_sf"/>
</dbReference>
<comment type="caution">
    <text evidence="1">The sequence shown here is derived from an EMBL/GenBank/DDBJ whole genome shotgun (WGS) entry which is preliminary data.</text>
</comment>
<dbReference type="PANTHER" id="PTHR43747:SF1">
    <property type="entry name" value="SLR1998 PROTEIN"/>
    <property type="match status" value="1"/>
</dbReference>
<keyword evidence="1" id="KW-0560">Oxidoreductase</keyword>
<dbReference type="OrthoDB" id="9806565at2"/>
<proteinExistence type="predicted"/>
<dbReference type="Proteomes" id="UP000316095">
    <property type="component" value="Unassembled WGS sequence"/>
</dbReference>
<dbReference type="PRINTS" id="PR00420">
    <property type="entry name" value="RNGMNOXGNASE"/>
</dbReference>
<reference evidence="1 2" key="1">
    <citation type="submission" date="2019-02" db="EMBL/GenBank/DDBJ databases">
        <title>Deep-cultivation of Planctomycetes and their phenomic and genomic characterization uncovers novel biology.</title>
        <authorList>
            <person name="Wiegand S."/>
            <person name="Jogler M."/>
            <person name="Boedeker C."/>
            <person name="Pinto D."/>
            <person name="Vollmers J."/>
            <person name="Rivas-Marin E."/>
            <person name="Kohn T."/>
            <person name="Peeters S.H."/>
            <person name="Heuer A."/>
            <person name="Rast P."/>
            <person name="Oberbeckmann S."/>
            <person name="Bunk B."/>
            <person name="Jeske O."/>
            <person name="Meyerdierks A."/>
            <person name="Storesund J.E."/>
            <person name="Kallscheuer N."/>
            <person name="Luecker S."/>
            <person name="Lage O.M."/>
            <person name="Pohl T."/>
            <person name="Merkel B.J."/>
            <person name="Hornburger P."/>
            <person name="Mueller R.-W."/>
            <person name="Bruemmer F."/>
            <person name="Labrenz M."/>
            <person name="Spormann A.M."/>
            <person name="Op Den Camp H."/>
            <person name="Overmann J."/>
            <person name="Amann R."/>
            <person name="Jetten M.S.M."/>
            <person name="Mascher T."/>
            <person name="Medema M.H."/>
            <person name="Devos D.P."/>
            <person name="Kaster A.-K."/>
            <person name="Ovreas L."/>
            <person name="Rohde M."/>
            <person name="Galperin M.Y."/>
            <person name="Jogler C."/>
        </authorList>
    </citation>
    <scope>NUCLEOTIDE SEQUENCE [LARGE SCALE GENOMIC DNA]</scope>
    <source>
        <strain evidence="1 2">Pan54</strain>
    </source>
</reference>
<gene>
    <name evidence="1" type="primary">lodB</name>
    <name evidence="1" type="ORF">Pan54_34760</name>
</gene>